<keyword evidence="6 9" id="KW-0863">Zinc-finger</keyword>
<comment type="catalytic activity">
    <reaction evidence="1">
        <text>S-ubiquitinyl-[E2 ubiquitin-conjugating enzyme]-L-cysteine + [acceptor protein]-L-lysine = [E2 ubiquitin-conjugating enzyme]-L-cysteine + N(6)-ubiquitinyl-[acceptor protein]-L-lysine.</text>
        <dbReference type="EC" id="2.3.2.27"/>
    </reaction>
</comment>
<reference evidence="13" key="1">
    <citation type="submission" date="2022-03" db="EMBL/GenBank/DDBJ databases">
        <authorList>
            <person name="Sayadi A."/>
        </authorList>
    </citation>
    <scope>NUCLEOTIDE SEQUENCE</scope>
</reference>
<dbReference type="AlphaFoldDB" id="A0A9P0JJK8"/>
<proteinExistence type="predicted"/>
<dbReference type="Gene3D" id="4.10.1000.10">
    <property type="entry name" value="Zinc finger, CCCH-type"/>
    <property type="match status" value="1"/>
</dbReference>
<dbReference type="InterPro" id="IPR017907">
    <property type="entry name" value="Znf_RING_CS"/>
</dbReference>
<name>A0A9P0JJK8_ACAOB</name>
<feature type="zinc finger region" description="C3H1-type" evidence="9">
    <location>
        <begin position="9"/>
        <end position="32"/>
    </location>
</feature>
<keyword evidence="14" id="KW-1185">Reference proteome</keyword>
<feature type="zinc finger region" description="C3H1-type" evidence="9">
    <location>
        <begin position="51"/>
        <end position="78"/>
    </location>
</feature>
<protein>
    <recommendedName>
        <fullName evidence="2">RING-type E3 ubiquitin transferase</fullName>
        <ecNumber evidence="2">2.3.2.27</ecNumber>
    </recommendedName>
</protein>
<comment type="caution">
    <text evidence="13">The sequence shown here is derived from an EMBL/GenBank/DDBJ whole genome shotgun (WGS) entry which is preliminary data.</text>
</comment>
<evidence type="ECO:0000256" key="3">
    <source>
        <dbReference type="ARBA" id="ARBA00022679"/>
    </source>
</evidence>
<dbReference type="SUPFAM" id="SSF90229">
    <property type="entry name" value="CCCH zinc finger"/>
    <property type="match status" value="1"/>
</dbReference>
<dbReference type="PROSITE" id="PS00518">
    <property type="entry name" value="ZF_RING_1"/>
    <property type="match status" value="1"/>
</dbReference>
<keyword evidence="8 9" id="KW-0862">Zinc</keyword>
<evidence type="ECO:0000256" key="6">
    <source>
        <dbReference type="ARBA" id="ARBA00022771"/>
    </source>
</evidence>
<feature type="zinc finger region" description="C3H1-type" evidence="9">
    <location>
        <begin position="205"/>
        <end position="232"/>
    </location>
</feature>
<keyword evidence="3" id="KW-0808">Transferase</keyword>
<dbReference type="SMART" id="SM00356">
    <property type="entry name" value="ZnF_C3H1"/>
    <property type="match status" value="4"/>
</dbReference>
<dbReference type="InterPro" id="IPR013083">
    <property type="entry name" value="Znf_RING/FYVE/PHD"/>
</dbReference>
<keyword evidence="5" id="KW-0677">Repeat</keyword>
<dbReference type="InterPro" id="IPR045072">
    <property type="entry name" value="MKRN-like"/>
</dbReference>
<evidence type="ECO:0000256" key="7">
    <source>
        <dbReference type="ARBA" id="ARBA00022786"/>
    </source>
</evidence>
<organism evidence="13 14">
    <name type="scientific">Acanthoscelides obtectus</name>
    <name type="common">Bean weevil</name>
    <name type="synonym">Bruchus obtectus</name>
    <dbReference type="NCBI Taxonomy" id="200917"/>
    <lineage>
        <taxon>Eukaryota</taxon>
        <taxon>Metazoa</taxon>
        <taxon>Ecdysozoa</taxon>
        <taxon>Arthropoda</taxon>
        <taxon>Hexapoda</taxon>
        <taxon>Insecta</taxon>
        <taxon>Pterygota</taxon>
        <taxon>Neoptera</taxon>
        <taxon>Endopterygota</taxon>
        <taxon>Coleoptera</taxon>
        <taxon>Polyphaga</taxon>
        <taxon>Cucujiformia</taxon>
        <taxon>Chrysomeloidea</taxon>
        <taxon>Chrysomelidae</taxon>
        <taxon>Bruchinae</taxon>
        <taxon>Bruchini</taxon>
        <taxon>Acanthoscelides</taxon>
    </lineage>
</organism>
<gene>
    <name evidence="13" type="ORF">ACAOBT_LOCUS1114</name>
</gene>
<keyword evidence="7" id="KW-0833">Ubl conjugation pathway</keyword>
<dbReference type="InterPro" id="IPR000571">
    <property type="entry name" value="Znf_CCCH"/>
</dbReference>
<dbReference type="PROSITE" id="PS50103">
    <property type="entry name" value="ZF_C3H1"/>
    <property type="match status" value="4"/>
</dbReference>
<evidence type="ECO:0000256" key="5">
    <source>
        <dbReference type="ARBA" id="ARBA00022737"/>
    </source>
</evidence>
<feature type="compositionally biased region" description="Polar residues" evidence="10">
    <location>
        <begin position="93"/>
        <end position="111"/>
    </location>
</feature>
<dbReference type="InterPro" id="IPR001841">
    <property type="entry name" value="Znf_RING"/>
</dbReference>
<feature type="domain" description="C3H1-type" evidence="12">
    <location>
        <begin position="205"/>
        <end position="232"/>
    </location>
</feature>
<dbReference type="GO" id="GO:0008270">
    <property type="term" value="F:zinc ion binding"/>
    <property type="evidence" value="ECO:0007669"/>
    <property type="project" value="UniProtKB-KW"/>
</dbReference>
<dbReference type="SUPFAM" id="SSF57850">
    <property type="entry name" value="RING/U-box"/>
    <property type="match status" value="1"/>
</dbReference>
<evidence type="ECO:0000259" key="12">
    <source>
        <dbReference type="PROSITE" id="PS50103"/>
    </source>
</evidence>
<evidence type="ECO:0000256" key="10">
    <source>
        <dbReference type="SAM" id="MobiDB-lite"/>
    </source>
</evidence>
<dbReference type="OrthoDB" id="411372at2759"/>
<dbReference type="Proteomes" id="UP001152888">
    <property type="component" value="Unassembled WGS sequence"/>
</dbReference>
<dbReference type="SMART" id="SM00184">
    <property type="entry name" value="RING"/>
    <property type="match status" value="1"/>
</dbReference>
<evidence type="ECO:0000313" key="13">
    <source>
        <dbReference type="EMBL" id="CAH1955555.1"/>
    </source>
</evidence>
<dbReference type="Gene3D" id="3.30.40.10">
    <property type="entry name" value="Zinc/RING finger domain, C3HC4 (zinc finger)"/>
    <property type="match status" value="1"/>
</dbReference>
<accession>A0A9P0JJK8</accession>
<dbReference type="GO" id="GO:0000209">
    <property type="term" value="P:protein polyubiquitination"/>
    <property type="evidence" value="ECO:0007669"/>
    <property type="project" value="InterPro"/>
</dbReference>
<dbReference type="FunFam" id="3.30.40.10:FF:000117">
    <property type="entry name" value="Probable E3 ubiquitin-protein ligase makorin-1"/>
    <property type="match status" value="1"/>
</dbReference>
<evidence type="ECO:0000256" key="9">
    <source>
        <dbReference type="PROSITE-ProRule" id="PRU00723"/>
    </source>
</evidence>
<feature type="domain" description="C3H1-type" evidence="12">
    <location>
        <begin position="51"/>
        <end position="78"/>
    </location>
</feature>
<feature type="domain" description="RING-type" evidence="11">
    <location>
        <begin position="278"/>
        <end position="331"/>
    </location>
</feature>
<dbReference type="PANTHER" id="PTHR11224">
    <property type="entry name" value="MAKORIN-RELATED"/>
    <property type="match status" value="1"/>
</dbReference>
<evidence type="ECO:0000259" key="11">
    <source>
        <dbReference type="PROSITE" id="PS50089"/>
    </source>
</evidence>
<dbReference type="GO" id="GO:0061630">
    <property type="term" value="F:ubiquitin protein ligase activity"/>
    <property type="evidence" value="ECO:0007669"/>
    <property type="project" value="UniProtKB-EC"/>
</dbReference>
<evidence type="ECO:0000256" key="1">
    <source>
        <dbReference type="ARBA" id="ARBA00000900"/>
    </source>
</evidence>
<dbReference type="PROSITE" id="PS50089">
    <property type="entry name" value="ZF_RING_2"/>
    <property type="match status" value="1"/>
</dbReference>
<feature type="domain" description="C3H1-type" evidence="12">
    <location>
        <begin position="9"/>
        <end position="32"/>
    </location>
</feature>
<dbReference type="EC" id="2.3.2.27" evidence="2"/>
<feature type="zinc finger region" description="C3H1-type" evidence="9">
    <location>
        <begin position="360"/>
        <end position="389"/>
    </location>
</feature>
<evidence type="ECO:0000256" key="2">
    <source>
        <dbReference type="ARBA" id="ARBA00012483"/>
    </source>
</evidence>
<sequence>MADVQFGRYCIHFFNTRECPNGTKCSYTHKTNHEVEQFHYVVGNEFFLGKLRNQRVCRYFRRGHCIHQQNCHYLHDNSEPAAGRGSIDRVSRNTRAGTNANPPSTSQTADMVNKNTVNNRKELPNKQLKISSEEILTCKKIEETSKSEDAKEEGACASPVSSFRDSWVNAPEFIPKSSLQPRSYAAVLGSESANDGAACYTDLVANRKLCPYANKDGVCRNILHCTYLHGEKCDMCERLILHPFNEEQRKKHRQECLMEHEKNMELSFAIARSKEKSCGVCFEVIMEKASGEQRFGILPNCNHCFCLTCIRRWRQARQFENKITRACPECRVTSDFVCPSMYWVDTKEDKDKLIDDYKSALARKDCKYFKKGQGKCPFGNKCFYLHALPDGRKLDVGPPPRQRRPRNQENNIDVLQVMLWDYLDERDFPWQSLADDLEDLVSFFTDSDESDWSDYEIFFD</sequence>
<dbReference type="EMBL" id="CAKOFQ010006661">
    <property type="protein sequence ID" value="CAH1955555.1"/>
    <property type="molecule type" value="Genomic_DNA"/>
</dbReference>
<keyword evidence="4 9" id="KW-0479">Metal-binding</keyword>
<evidence type="ECO:0000256" key="8">
    <source>
        <dbReference type="ARBA" id="ARBA00022833"/>
    </source>
</evidence>
<dbReference type="PANTHER" id="PTHR11224:SF10">
    <property type="entry name" value="IP09428P-RELATED"/>
    <property type="match status" value="1"/>
</dbReference>
<evidence type="ECO:0000256" key="4">
    <source>
        <dbReference type="ARBA" id="ARBA00022723"/>
    </source>
</evidence>
<feature type="domain" description="C3H1-type" evidence="12">
    <location>
        <begin position="360"/>
        <end position="389"/>
    </location>
</feature>
<feature type="region of interest" description="Disordered" evidence="10">
    <location>
        <begin position="92"/>
        <end position="111"/>
    </location>
</feature>
<dbReference type="InterPro" id="IPR036855">
    <property type="entry name" value="Znf_CCCH_sf"/>
</dbReference>
<evidence type="ECO:0000313" key="14">
    <source>
        <dbReference type="Proteomes" id="UP001152888"/>
    </source>
</evidence>